<evidence type="ECO:0000313" key="1">
    <source>
        <dbReference type="EMBL" id="KAG8652688.1"/>
    </source>
</evidence>
<reference evidence="2" key="1">
    <citation type="journal article" date="2016" name="Nat. Biotechnol.">
        <title>Sequencing wild and cultivated cassava and related species reveals extensive interspecific hybridization and genetic diversity.</title>
        <authorList>
            <person name="Bredeson J.V."/>
            <person name="Lyons J.B."/>
            <person name="Prochnik S.E."/>
            <person name="Wu G.A."/>
            <person name="Ha C.M."/>
            <person name="Edsinger-Gonzales E."/>
            <person name="Grimwood J."/>
            <person name="Schmutz J."/>
            <person name="Rabbi I.Y."/>
            <person name="Egesi C."/>
            <person name="Nauluvula P."/>
            <person name="Lebot V."/>
            <person name="Ndunguru J."/>
            <person name="Mkamilo G."/>
            <person name="Bart R.S."/>
            <person name="Setter T.L."/>
            <person name="Gleadow R.M."/>
            <person name="Kulakow P."/>
            <person name="Ferguson M.E."/>
            <person name="Rounsley S."/>
            <person name="Rokhsar D.S."/>
        </authorList>
    </citation>
    <scope>NUCLEOTIDE SEQUENCE [LARGE SCALE GENOMIC DNA]</scope>
    <source>
        <strain evidence="2">cv. AM560-2</strain>
    </source>
</reference>
<name>A0ACB7HLL0_MANES</name>
<protein>
    <submittedName>
        <fullName evidence="1">Uncharacterized protein</fullName>
    </submittedName>
</protein>
<comment type="caution">
    <text evidence="1">The sequence shown here is derived from an EMBL/GenBank/DDBJ whole genome shotgun (WGS) entry which is preliminary data.</text>
</comment>
<organism evidence="1 2">
    <name type="scientific">Manihot esculenta</name>
    <name type="common">Cassava</name>
    <name type="synonym">Jatropha manihot</name>
    <dbReference type="NCBI Taxonomy" id="3983"/>
    <lineage>
        <taxon>Eukaryota</taxon>
        <taxon>Viridiplantae</taxon>
        <taxon>Streptophyta</taxon>
        <taxon>Embryophyta</taxon>
        <taxon>Tracheophyta</taxon>
        <taxon>Spermatophyta</taxon>
        <taxon>Magnoliopsida</taxon>
        <taxon>eudicotyledons</taxon>
        <taxon>Gunneridae</taxon>
        <taxon>Pentapetalae</taxon>
        <taxon>rosids</taxon>
        <taxon>fabids</taxon>
        <taxon>Malpighiales</taxon>
        <taxon>Euphorbiaceae</taxon>
        <taxon>Crotonoideae</taxon>
        <taxon>Manihoteae</taxon>
        <taxon>Manihot</taxon>
    </lineage>
</organism>
<sequence>MHWCHTTTFPPSLVQPLITYSHRLIAYLQIIWCFHVALLVDLIMDLIHKFLNLVAPPFTFFSLCFVLPPLLLYRSFLWVFNSIFSEDVVGKVILITGAASGIGEHLAYQYAKKGARLALVARREQLLEEVANRAGELGSPHVLMIIADVQKVDDCSRLVEETIGHFGRLDHLVNCAGIMSMSMLEEINDISSFRTVMDTNFWGSAYTTRFAIPYLRDSGGKIIVLSSSASWLPAPRLSIYNASKAALLIFFETLRVELGSDVHVLIVTPGFIESEMIQGKVLTSEGRMDVDQDMRDILVSATPIRTVSGCAKAIVNSACRGDKYLTDPAWFRMTWLWKVFCPDVLEWCYRLLQLTRPGEPAAGAPSKKVLDMTGGKKVLYPETVQTPELKKE</sequence>
<evidence type="ECO:0000313" key="2">
    <source>
        <dbReference type="Proteomes" id="UP000091857"/>
    </source>
</evidence>
<accession>A0ACB7HLL0</accession>
<dbReference type="EMBL" id="CM004392">
    <property type="protein sequence ID" value="KAG8652688.1"/>
    <property type="molecule type" value="Genomic_DNA"/>
</dbReference>
<gene>
    <name evidence="1" type="ORF">MANES_06G121600v8</name>
</gene>
<dbReference type="Proteomes" id="UP000091857">
    <property type="component" value="Chromosome 6"/>
</dbReference>
<keyword evidence="2" id="KW-1185">Reference proteome</keyword>
<proteinExistence type="predicted"/>